<dbReference type="InterPro" id="IPR001810">
    <property type="entry name" value="F-box_dom"/>
</dbReference>
<organism evidence="2 5">
    <name type="scientific">Medicago truncatula</name>
    <name type="common">Barrel medic</name>
    <name type="synonym">Medicago tribuloides</name>
    <dbReference type="NCBI Taxonomy" id="3880"/>
    <lineage>
        <taxon>Eukaryota</taxon>
        <taxon>Viridiplantae</taxon>
        <taxon>Streptophyta</taxon>
        <taxon>Embryophyta</taxon>
        <taxon>Tracheophyta</taxon>
        <taxon>Spermatophyta</taxon>
        <taxon>Magnoliopsida</taxon>
        <taxon>eudicotyledons</taxon>
        <taxon>Gunneridae</taxon>
        <taxon>Pentapetalae</taxon>
        <taxon>rosids</taxon>
        <taxon>fabids</taxon>
        <taxon>Fabales</taxon>
        <taxon>Fabaceae</taxon>
        <taxon>Papilionoideae</taxon>
        <taxon>50 kb inversion clade</taxon>
        <taxon>NPAAA clade</taxon>
        <taxon>Hologalegina</taxon>
        <taxon>IRL clade</taxon>
        <taxon>Trifolieae</taxon>
        <taxon>Medicago</taxon>
    </lineage>
</organism>
<dbReference type="AlphaFoldDB" id="G7I5K9"/>
<dbReference type="Gene3D" id="1.20.1280.50">
    <property type="match status" value="1"/>
</dbReference>
<dbReference type="CDD" id="cd22162">
    <property type="entry name" value="F-box_AtSKIP3-like"/>
    <property type="match status" value="1"/>
</dbReference>
<dbReference type="InterPro" id="IPR036047">
    <property type="entry name" value="F-box-like_dom_sf"/>
</dbReference>
<evidence type="ECO:0000259" key="1">
    <source>
        <dbReference type="PROSITE" id="PS50181"/>
    </source>
</evidence>
<dbReference type="Gramene" id="rna4505">
    <property type="protein sequence ID" value="RHN80565.1"/>
    <property type="gene ID" value="gene4505"/>
</dbReference>
<reference evidence="6" key="4">
    <citation type="journal article" date="2018" name="Nat. Plants">
        <title>Whole-genome landscape of Medicago truncatula symbiotic genes.</title>
        <authorList>
            <person name="Pecrix Y."/>
            <person name="Staton S.E."/>
            <person name="Sallet E."/>
            <person name="Lelandais-Briere C."/>
            <person name="Moreau S."/>
            <person name="Carrere S."/>
            <person name="Blein T."/>
            <person name="Jardinaud M.F."/>
            <person name="Latrasse D."/>
            <person name="Zouine M."/>
            <person name="Zahm M."/>
            <person name="Kreplak J."/>
            <person name="Mayjonade B."/>
            <person name="Satge C."/>
            <person name="Perez M."/>
            <person name="Cauet S."/>
            <person name="Marande W."/>
            <person name="Chantry-Darmon C."/>
            <person name="Lopez-Roques C."/>
            <person name="Bouchez O."/>
            <person name="Berard A."/>
            <person name="Debelle F."/>
            <person name="Munos S."/>
            <person name="Bendahmane A."/>
            <person name="Berges H."/>
            <person name="Niebel A."/>
            <person name="Buitink J."/>
            <person name="Frugier F."/>
            <person name="Benhamed M."/>
            <person name="Crespi M."/>
            <person name="Gouzy J."/>
            <person name="Gamas P."/>
        </authorList>
    </citation>
    <scope>NUCLEOTIDE SEQUENCE [LARGE SCALE GENOMIC DNA]</scope>
    <source>
        <strain evidence="6">cv. Jemalong A17</strain>
    </source>
</reference>
<dbReference type="SUPFAM" id="SSF81383">
    <property type="entry name" value="F-box domain"/>
    <property type="match status" value="1"/>
</dbReference>
<dbReference type="PaxDb" id="3880-AES61130"/>
<accession>G7I5K9</accession>
<dbReference type="Pfam" id="PF14299">
    <property type="entry name" value="PP2"/>
    <property type="match status" value="1"/>
</dbReference>
<dbReference type="PROSITE" id="PS50181">
    <property type="entry name" value="FBOX"/>
    <property type="match status" value="1"/>
</dbReference>
<dbReference type="STRING" id="3880.G7I5K9"/>
<keyword evidence="5" id="KW-1185">Reference proteome</keyword>
<dbReference type="EMBL" id="PSQE01000001">
    <property type="protein sequence ID" value="RHN80565.1"/>
    <property type="molecule type" value="Genomic_DNA"/>
</dbReference>
<dbReference type="PANTHER" id="PTHR32278:SF131">
    <property type="entry name" value="F-BOX PROTEIN PP2-A13"/>
    <property type="match status" value="1"/>
</dbReference>
<dbReference type="OMA" id="ECASKKD"/>
<evidence type="ECO:0000313" key="6">
    <source>
        <dbReference type="Proteomes" id="UP000265566"/>
    </source>
</evidence>
<dbReference type="InterPro" id="IPR025886">
    <property type="entry name" value="PP2-like"/>
</dbReference>
<proteinExistence type="predicted"/>
<dbReference type="HOGENOM" id="CLU_050973_0_0_1"/>
<evidence type="ECO:0000313" key="5">
    <source>
        <dbReference type="Proteomes" id="UP000002051"/>
    </source>
</evidence>
<reference evidence="3" key="5">
    <citation type="journal article" date="2018" name="Nat. Plants">
        <title>Whole-genome landscape of Medicago truncatula symbiotic genes.</title>
        <authorList>
            <person name="Pecrix Y."/>
            <person name="Gamas P."/>
            <person name="Carrere S."/>
        </authorList>
    </citation>
    <scope>NUCLEOTIDE SEQUENCE</scope>
    <source>
        <tissue evidence="3">Leaves</tissue>
    </source>
</reference>
<dbReference type="Proteomes" id="UP000002051">
    <property type="component" value="Unassembled WGS sequence"/>
</dbReference>
<evidence type="ECO:0000313" key="4">
    <source>
        <dbReference type="EnsemblPlants" id="AES61130"/>
    </source>
</evidence>
<dbReference type="EMBL" id="CM001217">
    <property type="protein sequence ID" value="AES61130.1"/>
    <property type="molecule type" value="Genomic_DNA"/>
</dbReference>
<dbReference type="KEGG" id="mtr:11435102"/>
<evidence type="ECO:0000313" key="2">
    <source>
        <dbReference type="EMBL" id="AES61130.1"/>
    </source>
</evidence>
<dbReference type="EnsemblPlants" id="AES61130">
    <property type="protein sequence ID" value="AES61130"/>
    <property type="gene ID" value="MTR_1g079250"/>
</dbReference>
<protein>
    <submittedName>
        <fullName evidence="2">Phloem protein 2-B5</fullName>
    </submittedName>
    <submittedName>
        <fullName evidence="3">Putative phloem protein</fullName>
    </submittedName>
</protein>
<dbReference type="OrthoDB" id="1918565at2759"/>
<sequence>MGAFEELPEGCIAAVLSLTTPADAGRLAVVSKTFRSAADSDAVWNHFLRSDPQFFDFIISHSPSFANIPTKKSLYLALSNHPIIIDDGKKSVQLDRKSGKKCVMLAARSLDIDWDDDDEYRNWTAMPDSRFPEVVELLNMCRLEICGKINTLTLSPNTLYATYLVFKMIDGFGFENENYPVELSIGVEGGHCLTKIVILVDPDVECKRLNRILGSQDNKVFRLKRPSMRSDEWLETEMGEFFISGLPDEEVQMSITGIKDGYYWKRGFFVEGIEVRPKEDNKQHTLNYAGVLCLGFQNSA</sequence>
<gene>
    <name evidence="4" type="primary">11435102</name>
    <name evidence="2" type="ordered locus">MTR_1g079250</name>
    <name evidence="3" type="ORF">MtrunA17_Chr1g0189661</name>
</gene>
<name>G7I5K9_MEDTR</name>
<dbReference type="Proteomes" id="UP000265566">
    <property type="component" value="Chromosome 1"/>
</dbReference>
<reference evidence="2 5" key="1">
    <citation type="journal article" date="2011" name="Nature">
        <title>The Medicago genome provides insight into the evolution of rhizobial symbioses.</title>
        <authorList>
            <person name="Young N.D."/>
            <person name="Debelle F."/>
            <person name="Oldroyd G.E."/>
            <person name="Geurts R."/>
            <person name="Cannon S.B."/>
            <person name="Udvardi M.K."/>
            <person name="Benedito V.A."/>
            <person name="Mayer K.F."/>
            <person name="Gouzy J."/>
            <person name="Schoof H."/>
            <person name="Van de Peer Y."/>
            <person name="Proost S."/>
            <person name="Cook D.R."/>
            <person name="Meyers B.C."/>
            <person name="Spannagl M."/>
            <person name="Cheung F."/>
            <person name="De Mita S."/>
            <person name="Krishnakumar V."/>
            <person name="Gundlach H."/>
            <person name="Zhou S."/>
            <person name="Mudge J."/>
            <person name="Bharti A.K."/>
            <person name="Murray J.D."/>
            <person name="Naoumkina M.A."/>
            <person name="Rosen B."/>
            <person name="Silverstein K.A."/>
            <person name="Tang H."/>
            <person name="Rombauts S."/>
            <person name="Zhao P.X."/>
            <person name="Zhou P."/>
            <person name="Barbe V."/>
            <person name="Bardou P."/>
            <person name="Bechner M."/>
            <person name="Bellec A."/>
            <person name="Berger A."/>
            <person name="Berges H."/>
            <person name="Bidwell S."/>
            <person name="Bisseling T."/>
            <person name="Choisne N."/>
            <person name="Couloux A."/>
            <person name="Denny R."/>
            <person name="Deshpande S."/>
            <person name="Dai X."/>
            <person name="Doyle J.J."/>
            <person name="Dudez A.M."/>
            <person name="Farmer A.D."/>
            <person name="Fouteau S."/>
            <person name="Franken C."/>
            <person name="Gibelin C."/>
            <person name="Gish J."/>
            <person name="Goldstein S."/>
            <person name="Gonzalez A.J."/>
            <person name="Green P.J."/>
            <person name="Hallab A."/>
            <person name="Hartog M."/>
            <person name="Hua A."/>
            <person name="Humphray S.J."/>
            <person name="Jeong D.H."/>
            <person name="Jing Y."/>
            <person name="Jocker A."/>
            <person name="Kenton S.M."/>
            <person name="Kim D.J."/>
            <person name="Klee K."/>
            <person name="Lai H."/>
            <person name="Lang C."/>
            <person name="Lin S."/>
            <person name="Macmil S.L."/>
            <person name="Magdelenat G."/>
            <person name="Matthews L."/>
            <person name="McCorrison J."/>
            <person name="Monaghan E.L."/>
            <person name="Mun J.H."/>
            <person name="Najar F.Z."/>
            <person name="Nicholson C."/>
            <person name="Noirot C."/>
            <person name="O'Bleness M."/>
            <person name="Paule C.R."/>
            <person name="Poulain J."/>
            <person name="Prion F."/>
            <person name="Qin B."/>
            <person name="Qu C."/>
            <person name="Retzel E.F."/>
            <person name="Riddle C."/>
            <person name="Sallet E."/>
            <person name="Samain S."/>
            <person name="Samson N."/>
            <person name="Sanders I."/>
            <person name="Saurat O."/>
            <person name="Scarpelli C."/>
            <person name="Schiex T."/>
            <person name="Segurens B."/>
            <person name="Severin A.J."/>
            <person name="Sherrier D.J."/>
            <person name="Shi R."/>
            <person name="Sims S."/>
            <person name="Singer S.R."/>
            <person name="Sinharoy S."/>
            <person name="Sterck L."/>
            <person name="Viollet A."/>
            <person name="Wang B.B."/>
            <person name="Wang K."/>
            <person name="Wang M."/>
            <person name="Wang X."/>
            <person name="Warfsmann J."/>
            <person name="Weissenbach J."/>
            <person name="White D.D."/>
            <person name="White J.D."/>
            <person name="Wiley G.B."/>
            <person name="Wincker P."/>
            <person name="Xing Y."/>
            <person name="Yang L."/>
            <person name="Yao Z."/>
            <person name="Ying F."/>
            <person name="Zhai J."/>
            <person name="Zhou L."/>
            <person name="Zuber A."/>
            <person name="Denarie J."/>
            <person name="Dixon R.A."/>
            <person name="May G.D."/>
            <person name="Schwartz D.C."/>
            <person name="Rogers J."/>
            <person name="Quetier F."/>
            <person name="Town C.D."/>
            <person name="Roe B.A."/>
        </authorList>
    </citation>
    <scope>NUCLEOTIDE SEQUENCE [LARGE SCALE GENOMIC DNA]</scope>
    <source>
        <strain evidence="2">A17</strain>
        <strain evidence="4 5">cv. Jemalong A17</strain>
    </source>
</reference>
<reference evidence="2 5" key="2">
    <citation type="journal article" date="2014" name="BMC Genomics">
        <title>An improved genome release (version Mt4.0) for the model legume Medicago truncatula.</title>
        <authorList>
            <person name="Tang H."/>
            <person name="Krishnakumar V."/>
            <person name="Bidwell S."/>
            <person name="Rosen B."/>
            <person name="Chan A."/>
            <person name="Zhou S."/>
            <person name="Gentzbittel L."/>
            <person name="Childs K.L."/>
            <person name="Yandell M."/>
            <person name="Gundlach H."/>
            <person name="Mayer K.F."/>
            <person name="Schwartz D.C."/>
            <person name="Town C.D."/>
        </authorList>
    </citation>
    <scope>GENOME REANNOTATION</scope>
    <source>
        <strain evidence="4 5">cv. Jemalong A17</strain>
    </source>
</reference>
<feature type="domain" description="F-box" evidence="1">
    <location>
        <begin position="1"/>
        <end position="47"/>
    </location>
</feature>
<dbReference type="eggNOG" id="ENOG502QRA4">
    <property type="taxonomic scope" value="Eukaryota"/>
</dbReference>
<reference evidence="4" key="3">
    <citation type="submission" date="2015-04" db="UniProtKB">
        <authorList>
            <consortium name="EnsemblPlants"/>
        </authorList>
    </citation>
    <scope>IDENTIFICATION</scope>
    <source>
        <strain evidence="4">cv. Jemalong A17</strain>
    </source>
</reference>
<dbReference type="Pfam" id="PF12937">
    <property type="entry name" value="F-box-like"/>
    <property type="match status" value="1"/>
</dbReference>
<dbReference type="PANTHER" id="PTHR32278">
    <property type="entry name" value="F-BOX DOMAIN-CONTAINING PROTEIN"/>
    <property type="match status" value="1"/>
</dbReference>
<evidence type="ECO:0000313" key="3">
    <source>
        <dbReference type="EMBL" id="RHN80565.1"/>
    </source>
</evidence>